<feature type="transmembrane region" description="Helical" evidence="2">
    <location>
        <begin position="461"/>
        <end position="480"/>
    </location>
</feature>
<dbReference type="EMBL" id="AYYY01000055">
    <property type="protein sequence ID" value="KRM60985.1"/>
    <property type="molecule type" value="Genomic_DNA"/>
</dbReference>
<dbReference type="RefSeq" id="WP_057779737.1">
    <property type="nucleotide sequence ID" value="NZ_AYYY01000055.1"/>
</dbReference>
<feature type="transmembrane region" description="Helical" evidence="2">
    <location>
        <begin position="357"/>
        <end position="376"/>
    </location>
</feature>
<comment type="caution">
    <text evidence="4">The sequence shown here is derived from an EMBL/GenBank/DDBJ whole genome shotgun (WGS) entry which is preliminary data.</text>
</comment>
<evidence type="ECO:0000313" key="5">
    <source>
        <dbReference type="Proteomes" id="UP000051733"/>
    </source>
</evidence>
<dbReference type="Proteomes" id="UP000051733">
    <property type="component" value="Unassembled WGS sequence"/>
</dbReference>
<keyword evidence="2" id="KW-0472">Membrane</keyword>
<feature type="transmembrane region" description="Helical" evidence="2">
    <location>
        <begin position="228"/>
        <end position="248"/>
    </location>
</feature>
<evidence type="ECO:0000256" key="1">
    <source>
        <dbReference type="ARBA" id="ARBA00009067"/>
    </source>
</evidence>
<dbReference type="GO" id="GO:0004175">
    <property type="term" value="F:endopeptidase activity"/>
    <property type="evidence" value="ECO:0007669"/>
    <property type="project" value="UniProtKB-ARBA"/>
</dbReference>
<keyword evidence="2" id="KW-0812">Transmembrane</keyword>
<dbReference type="STRING" id="1423813.FC26_GL000111"/>
<feature type="transmembrane region" description="Helical" evidence="2">
    <location>
        <begin position="436"/>
        <end position="455"/>
    </location>
</feature>
<feature type="transmembrane region" description="Helical" evidence="2">
    <location>
        <begin position="144"/>
        <end position="165"/>
    </location>
</feature>
<dbReference type="InterPro" id="IPR052710">
    <property type="entry name" value="CAAX_protease"/>
</dbReference>
<organism evidence="4 5">
    <name type="scientific">Paucilactobacillus vaccinostercus DSM 20634</name>
    <dbReference type="NCBI Taxonomy" id="1423813"/>
    <lineage>
        <taxon>Bacteria</taxon>
        <taxon>Bacillati</taxon>
        <taxon>Bacillota</taxon>
        <taxon>Bacilli</taxon>
        <taxon>Lactobacillales</taxon>
        <taxon>Lactobacillaceae</taxon>
        <taxon>Paucilactobacillus</taxon>
    </lineage>
</organism>
<dbReference type="GO" id="GO:0080120">
    <property type="term" value="P:CAAX-box protein maturation"/>
    <property type="evidence" value="ECO:0007669"/>
    <property type="project" value="UniProtKB-ARBA"/>
</dbReference>
<name>A0A0R2ABE0_9LACO</name>
<feature type="transmembrane region" description="Helical" evidence="2">
    <location>
        <begin position="492"/>
        <end position="511"/>
    </location>
</feature>
<dbReference type="AlphaFoldDB" id="A0A0R2ABE0"/>
<reference evidence="4 5" key="1">
    <citation type="journal article" date="2015" name="Genome Announc.">
        <title>Expanding the biotechnology potential of lactobacilli through comparative genomics of 213 strains and associated genera.</title>
        <authorList>
            <person name="Sun Z."/>
            <person name="Harris H.M."/>
            <person name="McCann A."/>
            <person name="Guo C."/>
            <person name="Argimon S."/>
            <person name="Zhang W."/>
            <person name="Yang X."/>
            <person name="Jeffery I.B."/>
            <person name="Cooney J.C."/>
            <person name="Kagawa T.F."/>
            <person name="Liu W."/>
            <person name="Song Y."/>
            <person name="Salvetti E."/>
            <person name="Wrobel A."/>
            <person name="Rasinkangas P."/>
            <person name="Parkhill J."/>
            <person name="Rea M.C."/>
            <person name="O'Sullivan O."/>
            <person name="Ritari J."/>
            <person name="Douillard F.P."/>
            <person name="Paul Ross R."/>
            <person name="Yang R."/>
            <person name="Briner A.E."/>
            <person name="Felis G.E."/>
            <person name="de Vos W.M."/>
            <person name="Barrangou R."/>
            <person name="Klaenhammer T.R."/>
            <person name="Caufield P.W."/>
            <person name="Cui Y."/>
            <person name="Zhang H."/>
            <person name="O'Toole P.W."/>
        </authorList>
    </citation>
    <scope>NUCLEOTIDE SEQUENCE [LARGE SCALE GENOMIC DNA]</scope>
    <source>
        <strain evidence="4 5">DSM 20634</strain>
    </source>
</reference>
<comment type="similarity">
    <text evidence="1">Belongs to the UPF0177 family.</text>
</comment>
<evidence type="ECO:0000313" key="4">
    <source>
        <dbReference type="EMBL" id="KRM60985.1"/>
    </source>
</evidence>
<dbReference type="Pfam" id="PF02517">
    <property type="entry name" value="Rce1-like"/>
    <property type="match status" value="2"/>
</dbReference>
<feature type="transmembrane region" description="Helical" evidence="2">
    <location>
        <begin position="177"/>
        <end position="197"/>
    </location>
</feature>
<feature type="domain" description="CAAX prenyl protease 2/Lysostaphin resistance protein A-like" evidence="3">
    <location>
        <begin position="407"/>
        <end position="497"/>
    </location>
</feature>
<dbReference type="PATRIC" id="fig|1423813.3.peg.116"/>
<dbReference type="OrthoDB" id="2817162at2"/>
<evidence type="ECO:0000259" key="3">
    <source>
        <dbReference type="Pfam" id="PF02517"/>
    </source>
</evidence>
<accession>A0A0R2ABE0</accession>
<feature type="domain" description="CAAX prenyl protease 2/Lysostaphin resistance protein A-like" evidence="3">
    <location>
        <begin position="113"/>
        <end position="213"/>
    </location>
</feature>
<keyword evidence="2" id="KW-1133">Transmembrane helix</keyword>
<dbReference type="PANTHER" id="PTHR36435">
    <property type="entry name" value="SLR1288 PROTEIN"/>
    <property type="match status" value="1"/>
</dbReference>
<feature type="transmembrane region" description="Helical" evidence="2">
    <location>
        <begin position="396"/>
        <end position="415"/>
    </location>
</feature>
<feature type="transmembrane region" description="Helical" evidence="2">
    <location>
        <begin position="114"/>
        <end position="132"/>
    </location>
</feature>
<evidence type="ECO:0000256" key="2">
    <source>
        <dbReference type="SAM" id="Phobius"/>
    </source>
</evidence>
<gene>
    <name evidence="4" type="ORF">FC26_GL000111</name>
</gene>
<proteinExistence type="inferred from homology"/>
<feature type="transmembrane region" description="Helical" evidence="2">
    <location>
        <begin position="47"/>
        <end position="65"/>
    </location>
</feature>
<sequence>MRKHWSVFYILSLFLVLIISTIAQEIVNVGFNLGLNNLVSIHSTNGKGWAGIGTELVALLIWWLVNRLYFHAKIGWGRNASSTAKNWLFLLPVIVVLIGDATLGAQYVLTPANILIALVMGLTVGLVEEYVFRGLLVSYLYSHFRLGAMTTACLSGLGFGLVHAVNGLSSGNWTNTGAQILMAIGLGFFLAAVYLVTNNLWITVIFHAIIDAFDQMAFGTLSNNAGTSVTTAIIYFVVFAIIGAITIGRGSVKLDRERGLFGSGSFQRQRPLAHADFSSHAASTVAVSPIKSLVAVALILAELGLGQVLVQPGQTQLVKVSIAVGLAFAVFLIVVWMFHDVLGSNWHRYREHIVRNIALDVVLMIAVYAVLALVRIGMKAVMGSSAAGGAADVLSFQAVTTAGIGLFGSLTVLMAPFTEELVFRHVLFYQWRGHRIVTFLMFFVSSIAFGLVHWNNFNGDVTQMVPYMVIGGFFALIYYFSRNIWQNIITHFLFDFVQFAAALVLLIVAILQH</sequence>
<keyword evidence="5" id="KW-1185">Reference proteome</keyword>
<dbReference type="InterPro" id="IPR003675">
    <property type="entry name" value="Rce1/LyrA-like_dom"/>
</dbReference>
<feature type="transmembrane region" description="Helical" evidence="2">
    <location>
        <begin position="86"/>
        <end position="108"/>
    </location>
</feature>
<protein>
    <submittedName>
        <fullName evidence="4">Abortive infection protein</fullName>
    </submittedName>
</protein>
<feature type="transmembrane region" description="Helical" evidence="2">
    <location>
        <begin position="316"/>
        <end position="336"/>
    </location>
</feature>
<dbReference type="PANTHER" id="PTHR36435:SF1">
    <property type="entry name" value="CAAX AMINO TERMINAL PROTEASE FAMILY PROTEIN"/>
    <property type="match status" value="1"/>
</dbReference>